<proteinExistence type="predicted"/>
<dbReference type="AlphaFoldDB" id="A0A2P6RRQ8"/>
<sequence>MEKFTQNVQALKYQTLSLPPSFSSLCFFSTTLYYFPLFFVLPLFPLLFFFLSSNPPSTTKPNRLLSLNIKTIKAQINIIQLTIIQPSKLHKLEVITMSISTFCWEVRAHK</sequence>
<organism evidence="2 3">
    <name type="scientific">Rosa chinensis</name>
    <name type="common">China rose</name>
    <dbReference type="NCBI Taxonomy" id="74649"/>
    <lineage>
        <taxon>Eukaryota</taxon>
        <taxon>Viridiplantae</taxon>
        <taxon>Streptophyta</taxon>
        <taxon>Embryophyta</taxon>
        <taxon>Tracheophyta</taxon>
        <taxon>Spermatophyta</taxon>
        <taxon>Magnoliopsida</taxon>
        <taxon>eudicotyledons</taxon>
        <taxon>Gunneridae</taxon>
        <taxon>Pentapetalae</taxon>
        <taxon>rosids</taxon>
        <taxon>fabids</taxon>
        <taxon>Rosales</taxon>
        <taxon>Rosaceae</taxon>
        <taxon>Rosoideae</taxon>
        <taxon>Rosoideae incertae sedis</taxon>
        <taxon>Rosa</taxon>
    </lineage>
</organism>
<gene>
    <name evidence="2" type="ORF">RchiOBHm_Chr2g0118281</name>
</gene>
<keyword evidence="3" id="KW-1185">Reference proteome</keyword>
<protein>
    <recommendedName>
        <fullName evidence="4">Transmembrane protein</fullName>
    </recommendedName>
</protein>
<evidence type="ECO:0000313" key="3">
    <source>
        <dbReference type="Proteomes" id="UP000238479"/>
    </source>
</evidence>
<dbReference type="Proteomes" id="UP000238479">
    <property type="component" value="Chromosome 2"/>
</dbReference>
<dbReference type="EMBL" id="PDCK01000040">
    <property type="protein sequence ID" value="PRQ49112.1"/>
    <property type="molecule type" value="Genomic_DNA"/>
</dbReference>
<name>A0A2P6RRQ8_ROSCH</name>
<keyword evidence="1" id="KW-0812">Transmembrane</keyword>
<comment type="caution">
    <text evidence="2">The sequence shown here is derived from an EMBL/GenBank/DDBJ whole genome shotgun (WGS) entry which is preliminary data.</text>
</comment>
<dbReference type="Gramene" id="PRQ49112">
    <property type="protein sequence ID" value="PRQ49112"/>
    <property type="gene ID" value="RchiOBHm_Chr2g0118281"/>
</dbReference>
<reference evidence="2 3" key="1">
    <citation type="journal article" date="2018" name="Nat. Genet.">
        <title>The Rosa genome provides new insights in the design of modern roses.</title>
        <authorList>
            <person name="Bendahmane M."/>
        </authorList>
    </citation>
    <scope>NUCLEOTIDE SEQUENCE [LARGE SCALE GENOMIC DNA]</scope>
    <source>
        <strain evidence="3">cv. Old Blush</strain>
    </source>
</reference>
<evidence type="ECO:0008006" key="4">
    <source>
        <dbReference type="Google" id="ProtNLM"/>
    </source>
</evidence>
<keyword evidence="1" id="KW-1133">Transmembrane helix</keyword>
<keyword evidence="1" id="KW-0472">Membrane</keyword>
<evidence type="ECO:0000256" key="1">
    <source>
        <dbReference type="SAM" id="Phobius"/>
    </source>
</evidence>
<accession>A0A2P6RRQ8</accession>
<evidence type="ECO:0000313" key="2">
    <source>
        <dbReference type="EMBL" id="PRQ49112.1"/>
    </source>
</evidence>
<feature type="transmembrane region" description="Helical" evidence="1">
    <location>
        <begin position="32"/>
        <end position="51"/>
    </location>
</feature>